<gene>
    <name evidence="4 8" type="primary">ahcY</name>
    <name evidence="8" type="ORF">NE848_08520</name>
</gene>
<comment type="pathway">
    <text evidence="4 5">Amino-acid biosynthesis; L-homocysteine biosynthesis; L-homocysteine from S-adenosyl-L-homocysteine: step 1/1.</text>
</comment>
<comment type="subcellular location">
    <subcellularLocation>
        <location evidence="4">Cytoplasm</location>
    </subcellularLocation>
</comment>
<feature type="domain" description="S-adenosyl-L-homocysteine hydrolase NAD binding" evidence="7">
    <location>
        <begin position="197"/>
        <end position="358"/>
    </location>
</feature>
<dbReference type="RefSeq" id="WP_252112466.1">
    <property type="nucleotide sequence ID" value="NZ_JAMSCK010000003.1"/>
</dbReference>
<dbReference type="NCBIfam" id="TIGR00936">
    <property type="entry name" value="ahcY"/>
    <property type="match status" value="1"/>
</dbReference>
<evidence type="ECO:0000256" key="3">
    <source>
        <dbReference type="ARBA" id="ARBA00023027"/>
    </source>
</evidence>
<feature type="binding site" evidence="4">
    <location>
        <begin position="163"/>
        <end position="165"/>
    </location>
    <ligand>
        <name>NAD(+)</name>
        <dbReference type="ChEBI" id="CHEBI:57540"/>
    </ligand>
</feature>
<dbReference type="InterPro" id="IPR036291">
    <property type="entry name" value="NAD(P)-bd_dom_sf"/>
</dbReference>
<feature type="binding site" evidence="4">
    <location>
        <position position="196"/>
    </location>
    <ligand>
        <name>substrate</name>
    </ligand>
</feature>
<dbReference type="SMART" id="SM00996">
    <property type="entry name" value="AdoHcyase"/>
    <property type="match status" value="1"/>
</dbReference>
<keyword evidence="2 4" id="KW-0554">One-carbon metabolism</keyword>
<organism evidence="8 9">
    <name type="scientific">Gramella jeungdoensis</name>
    <dbReference type="NCBI Taxonomy" id="708091"/>
    <lineage>
        <taxon>Bacteria</taxon>
        <taxon>Pseudomonadati</taxon>
        <taxon>Bacteroidota</taxon>
        <taxon>Flavobacteriia</taxon>
        <taxon>Flavobacteriales</taxon>
        <taxon>Flavobacteriaceae</taxon>
        <taxon>Christiangramia</taxon>
    </lineage>
</organism>
<sequence length="438" mass="48665">MSTKTVPYTKYKVKDISLAEWGRREIELAEAEMPGLMALREEYGKQKPLKGARIAGCLHMTIQTAVLIETLVELGAEVTWSSCNIFSTQDHAAAAIAAAGISVYAWKGMTEEEFNWCIEQTLFFGEERKPLNMILDDGGDLTNMVLDEYPELGKDIKGLSEETTTGVHRLYERMRKGTLPMPAINVNDSVTKSKFDNKYGCRESSVDAIRRATDVMIAGKRVVVCGYGDVGKGTAASFRGAGAIVTVTEIDPICALQAAMDGYEVKKLETVLPKADIVVTATGNKDIVTGTHFEAMKDKTIVCNIGHFDNEIDVAWLKQNHGDTKVEIKPQVDKYTVNGKDIILLAEGRLVNLGCATGHPSFVMSNSFTNQTLAQIELWNNTDKYENKVYMLPKHLDEKVAKLHLERIGVELTELKQDQAEYIGVEVKGPFKPEYYRY</sequence>
<feature type="binding site" evidence="4">
    <location>
        <position position="192"/>
    </location>
    <ligand>
        <name>substrate</name>
    </ligand>
</feature>
<dbReference type="Pfam" id="PF00670">
    <property type="entry name" value="AdoHcyase_NAD"/>
    <property type="match status" value="1"/>
</dbReference>
<evidence type="ECO:0000256" key="4">
    <source>
        <dbReference type="HAMAP-Rule" id="MF_00563"/>
    </source>
</evidence>
<dbReference type="Gene3D" id="3.40.50.1480">
    <property type="entry name" value="Adenosylhomocysteinase-like"/>
    <property type="match status" value="3"/>
</dbReference>
<dbReference type="Proteomes" id="UP001155077">
    <property type="component" value="Unassembled WGS sequence"/>
</dbReference>
<dbReference type="PIRSF" id="PIRSF001109">
    <property type="entry name" value="Ad_hcy_hydrolase"/>
    <property type="match status" value="1"/>
</dbReference>
<evidence type="ECO:0000313" key="8">
    <source>
        <dbReference type="EMBL" id="MCM8569420.1"/>
    </source>
</evidence>
<feature type="binding site" evidence="4">
    <location>
        <position position="249"/>
    </location>
    <ligand>
        <name>NAD(+)</name>
        <dbReference type="ChEBI" id="CHEBI:57540"/>
    </ligand>
</feature>
<evidence type="ECO:0000256" key="6">
    <source>
        <dbReference type="RuleBase" id="RU004166"/>
    </source>
</evidence>
<keyword evidence="9" id="KW-1185">Reference proteome</keyword>
<feature type="binding site" evidence="4">
    <location>
        <begin position="305"/>
        <end position="307"/>
    </location>
    <ligand>
        <name>NAD(+)</name>
        <dbReference type="ChEBI" id="CHEBI:57540"/>
    </ligand>
</feature>
<evidence type="ECO:0000313" key="9">
    <source>
        <dbReference type="Proteomes" id="UP001155077"/>
    </source>
</evidence>
<dbReference type="PROSITE" id="PS00739">
    <property type="entry name" value="ADOHCYASE_2"/>
    <property type="match status" value="1"/>
</dbReference>
<feature type="binding site" evidence="4">
    <location>
        <begin position="226"/>
        <end position="231"/>
    </location>
    <ligand>
        <name>NAD(+)</name>
        <dbReference type="ChEBI" id="CHEBI:57540"/>
    </ligand>
</feature>
<dbReference type="EC" id="3.13.2.1" evidence="4"/>
<protein>
    <recommendedName>
        <fullName evidence="4">Adenosylhomocysteinase</fullName>
        <ecNumber evidence="4">3.13.2.1</ecNumber>
    </recommendedName>
    <alternativeName>
        <fullName evidence="4">S-adenosyl-L-homocysteine hydrolase</fullName>
        <shortName evidence="4">AdoHcyase</shortName>
    </alternativeName>
</protein>
<dbReference type="SUPFAM" id="SSF52283">
    <property type="entry name" value="Formate/glycerate dehydrogenase catalytic domain-like"/>
    <property type="match status" value="1"/>
</dbReference>
<keyword evidence="3 4" id="KW-0520">NAD</keyword>
<dbReference type="Pfam" id="PF05221">
    <property type="entry name" value="AdoHcyase"/>
    <property type="match status" value="2"/>
</dbReference>
<comment type="cofactor">
    <cofactor evidence="4 5">
        <name>NAD(+)</name>
        <dbReference type="ChEBI" id="CHEBI:57540"/>
    </cofactor>
    <text evidence="4 5">Binds 1 NAD(+) per subunit.</text>
</comment>
<dbReference type="PROSITE" id="PS00738">
    <property type="entry name" value="ADOHCYASE_1"/>
    <property type="match status" value="1"/>
</dbReference>
<reference evidence="8" key="1">
    <citation type="submission" date="2022-06" db="EMBL/GenBank/DDBJ databases">
        <title>Gramella sediminis sp. nov., isolated from deep-sea sediment of the Indian Ocean.</title>
        <authorList>
            <person name="Yang L."/>
        </authorList>
    </citation>
    <scope>NUCLEOTIDE SEQUENCE</scope>
    <source>
        <strain evidence="8">HMD3159</strain>
    </source>
</reference>
<dbReference type="InterPro" id="IPR042172">
    <property type="entry name" value="Adenosylhomocyst_ase-like_sf"/>
</dbReference>
<feature type="binding site" evidence="4">
    <location>
        <position position="61"/>
    </location>
    <ligand>
        <name>substrate</name>
    </ligand>
</feature>
<dbReference type="SMART" id="SM00997">
    <property type="entry name" value="AdoHcyase_NAD"/>
    <property type="match status" value="1"/>
</dbReference>
<feature type="binding site" evidence="4">
    <location>
        <position position="137"/>
    </location>
    <ligand>
        <name>substrate</name>
    </ligand>
</feature>
<dbReference type="PANTHER" id="PTHR23420:SF0">
    <property type="entry name" value="ADENOSYLHOMOCYSTEINASE"/>
    <property type="match status" value="1"/>
</dbReference>
<dbReference type="EMBL" id="JAMSCK010000003">
    <property type="protein sequence ID" value="MCM8569420.1"/>
    <property type="molecule type" value="Genomic_DNA"/>
</dbReference>
<dbReference type="SUPFAM" id="SSF51735">
    <property type="entry name" value="NAD(P)-binding Rossmann-fold domains"/>
    <property type="match status" value="1"/>
</dbReference>
<feature type="binding site" evidence="4">
    <location>
        <position position="352"/>
    </location>
    <ligand>
        <name>NAD(+)</name>
        <dbReference type="ChEBI" id="CHEBI:57540"/>
    </ligand>
</feature>
<keyword evidence="4" id="KW-0963">Cytoplasm</keyword>
<dbReference type="Gene3D" id="3.40.50.720">
    <property type="entry name" value="NAD(P)-binding Rossmann-like Domain"/>
    <property type="match status" value="1"/>
</dbReference>
<accession>A0ABT0Z131</accession>
<evidence type="ECO:0000256" key="5">
    <source>
        <dbReference type="RuleBase" id="RU000548"/>
    </source>
</evidence>
<feature type="binding site" evidence="4">
    <location>
        <position position="197"/>
    </location>
    <ligand>
        <name>NAD(+)</name>
        <dbReference type="ChEBI" id="CHEBI:57540"/>
    </ligand>
</feature>
<dbReference type="InterPro" id="IPR015878">
    <property type="entry name" value="Ado_hCys_hydrolase_NAD-bd"/>
</dbReference>
<dbReference type="InterPro" id="IPR020082">
    <property type="entry name" value="S-Ado-L-homoCys_hydrolase_CS"/>
</dbReference>
<dbReference type="CDD" id="cd00401">
    <property type="entry name" value="SAHH"/>
    <property type="match status" value="1"/>
</dbReference>
<dbReference type="GO" id="GO:0016787">
    <property type="term" value="F:hydrolase activity"/>
    <property type="evidence" value="ECO:0007669"/>
    <property type="project" value="UniProtKB-KW"/>
</dbReference>
<feature type="binding site" evidence="4">
    <location>
        <position position="162"/>
    </location>
    <ligand>
        <name>substrate</name>
    </ligand>
</feature>
<dbReference type="InterPro" id="IPR000043">
    <property type="entry name" value="Adenosylhomocysteinase-like"/>
</dbReference>
<dbReference type="NCBIfam" id="NF004005">
    <property type="entry name" value="PRK05476.2-3"/>
    <property type="match status" value="1"/>
</dbReference>
<evidence type="ECO:0000256" key="1">
    <source>
        <dbReference type="ARBA" id="ARBA00007122"/>
    </source>
</evidence>
<comment type="caution">
    <text evidence="8">The sequence shown here is derived from an EMBL/GenBank/DDBJ whole genome shotgun (WGS) entry which is preliminary data.</text>
</comment>
<dbReference type="HAMAP" id="MF_00563">
    <property type="entry name" value="AdoHcyase"/>
    <property type="match status" value="1"/>
</dbReference>
<proteinExistence type="inferred from homology"/>
<name>A0ABT0Z131_9FLAO</name>
<evidence type="ECO:0000259" key="7">
    <source>
        <dbReference type="SMART" id="SM00997"/>
    </source>
</evidence>
<feature type="binding site" evidence="4">
    <location>
        <position position="284"/>
    </location>
    <ligand>
        <name>NAD(+)</name>
        <dbReference type="ChEBI" id="CHEBI:57540"/>
    </ligand>
</feature>
<comment type="catalytic activity">
    <reaction evidence="4 5">
        <text>S-adenosyl-L-homocysteine + H2O = L-homocysteine + adenosine</text>
        <dbReference type="Rhea" id="RHEA:21708"/>
        <dbReference type="ChEBI" id="CHEBI:15377"/>
        <dbReference type="ChEBI" id="CHEBI:16335"/>
        <dbReference type="ChEBI" id="CHEBI:57856"/>
        <dbReference type="ChEBI" id="CHEBI:58199"/>
        <dbReference type="EC" id="3.13.2.1"/>
    </reaction>
</comment>
<comment type="function">
    <text evidence="4">May play a key role in the regulation of the intracellular concentration of adenosylhomocysteine.</text>
</comment>
<keyword evidence="4 5" id="KW-0378">Hydrolase</keyword>
<evidence type="ECO:0000256" key="2">
    <source>
        <dbReference type="ARBA" id="ARBA00022563"/>
    </source>
</evidence>
<dbReference type="PANTHER" id="PTHR23420">
    <property type="entry name" value="ADENOSYLHOMOCYSTEINASE"/>
    <property type="match status" value="1"/>
</dbReference>
<comment type="similarity">
    <text evidence="1 4 6">Belongs to the adenosylhomocysteinase family.</text>
</comment>